<keyword evidence="2" id="KW-1185">Reference proteome</keyword>
<dbReference type="Proteomes" id="UP000463961">
    <property type="component" value="Chromosome"/>
</dbReference>
<proteinExistence type="predicted"/>
<reference evidence="2" key="1">
    <citation type="submission" date="2020-01" db="EMBL/GenBank/DDBJ databases">
        <title>Phosphoaccumulans saitamaens gen. nov., sp. nov., a polyphosphate accumulating bacterium isolated from surface river water.</title>
        <authorList>
            <person name="Watanabe K."/>
            <person name="Suda W."/>
        </authorList>
    </citation>
    <scope>NUCLEOTIDE SEQUENCE [LARGE SCALE GENOMIC DNA]</scope>
    <source>
        <strain evidence="2">ICHIAU1</strain>
    </source>
</reference>
<evidence type="ECO:0000313" key="1">
    <source>
        <dbReference type="EMBL" id="BBU67919.1"/>
    </source>
</evidence>
<accession>A0A7R6R2R0</accession>
<dbReference type="AlphaFoldDB" id="A0A7R6R2R0"/>
<organism evidence="1 2">
    <name type="scientific">Fluviibacter phosphoraccumulans</name>
    <dbReference type="NCBI Taxonomy" id="1751046"/>
    <lineage>
        <taxon>Bacteria</taxon>
        <taxon>Pseudomonadati</taxon>
        <taxon>Pseudomonadota</taxon>
        <taxon>Betaproteobacteria</taxon>
        <taxon>Rhodocyclales</taxon>
        <taxon>Fluviibacteraceae</taxon>
        <taxon>Fluviibacter</taxon>
    </lineage>
</organism>
<name>A0A7R6R2R0_9RHOO</name>
<gene>
    <name evidence="1" type="ORF">ICHIAU1_02020</name>
</gene>
<protein>
    <submittedName>
        <fullName evidence="1">Uncharacterized protein</fullName>
    </submittedName>
</protein>
<sequence length="58" mass="6065">MSAAAMTKSHLQDADMQAAPAALIRASQRARELATKTGTPFVVVEAGKLTKEIPKQGA</sequence>
<evidence type="ECO:0000313" key="2">
    <source>
        <dbReference type="Proteomes" id="UP000463961"/>
    </source>
</evidence>
<dbReference type="RefSeq" id="WP_162049122.1">
    <property type="nucleotide sequence ID" value="NZ_AP022345.1"/>
</dbReference>
<dbReference type="EMBL" id="AP022345">
    <property type="protein sequence ID" value="BBU67919.1"/>
    <property type="molecule type" value="Genomic_DNA"/>
</dbReference>